<gene>
    <name evidence="6" type="ORF">VZ95_03590</name>
</gene>
<dbReference type="SUPFAM" id="SSF46785">
    <property type="entry name" value="Winged helix' DNA-binding domain"/>
    <property type="match status" value="1"/>
</dbReference>
<dbReference type="InterPro" id="IPR000847">
    <property type="entry name" value="LysR_HTH_N"/>
</dbReference>
<dbReference type="Gene3D" id="1.10.10.10">
    <property type="entry name" value="Winged helix-like DNA-binding domain superfamily/Winged helix DNA-binding domain"/>
    <property type="match status" value="1"/>
</dbReference>
<dbReference type="InterPro" id="IPR005119">
    <property type="entry name" value="LysR_subst-bd"/>
</dbReference>
<dbReference type="GO" id="GO:0043565">
    <property type="term" value="F:sequence-specific DNA binding"/>
    <property type="evidence" value="ECO:0007669"/>
    <property type="project" value="TreeGrafter"/>
</dbReference>
<dbReference type="PATRIC" id="fig|552518.3.peg.3988"/>
<dbReference type="PROSITE" id="PS50931">
    <property type="entry name" value="HTH_LYSR"/>
    <property type="match status" value="1"/>
</dbReference>
<dbReference type="GO" id="GO:0006351">
    <property type="term" value="P:DNA-templated transcription"/>
    <property type="evidence" value="ECO:0007669"/>
    <property type="project" value="TreeGrafter"/>
</dbReference>
<dbReference type="FunFam" id="1.10.10.10:FF:000001">
    <property type="entry name" value="LysR family transcriptional regulator"/>
    <property type="match status" value="1"/>
</dbReference>
<evidence type="ECO:0000256" key="1">
    <source>
        <dbReference type="ARBA" id="ARBA00009437"/>
    </source>
</evidence>
<evidence type="ECO:0000256" key="3">
    <source>
        <dbReference type="ARBA" id="ARBA00023125"/>
    </source>
</evidence>
<evidence type="ECO:0000259" key="5">
    <source>
        <dbReference type="PROSITE" id="PS50931"/>
    </source>
</evidence>
<comment type="similarity">
    <text evidence="1">Belongs to the LysR transcriptional regulatory family.</text>
</comment>
<dbReference type="CDD" id="cd08471">
    <property type="entry name" value="PBP2_CrgA_like_2"/>
    <property type="match status" value="1"/>
</dbReference>
<reference evidence="6 7" key="1">
    <citation type="submission" date="2015-03" db="EMBL/GenBank/DDBJ databases">
        <title>Draft genome sequence of Elstera litoralis.</title>
        <authorList>
            <person name="Rahalkar M.C."/>
            <person name="Dhakephalkar P.K."/>
            <person name="Pore S.D."/>
            <person name="Arora P."/>
            <person name="Kapse N.G."/>
            <person name="Pandit P.S."/>
        </authorList>
    </citation>
    <scope>NUCLEOTIDE SEQUENCE [LARGE SCALE GENOMIC DNA]</scope>
    <source>
        <strain evidence="6 7">Dia-1</strain>
    </source>
</reference>
<dbReference type="AlphaFoldDB" id="A0A0F3IVS4"/>
<dbReference type="Gene3D" id="3.40.190.290">
    <property type="match status" value="1"/>
</dbReference>
<keyword evidence="3" id="KW-0238">DNA-binding</keyword>
<dbReference type="Pfam" id="PF03466">
    <property type="entry name" value="LysR_substrate"/>
    <property type="match status" value="1"/>
</dbReference>
<evidence type="ECO:0000256" key="2">
    <source>
        <dbReference type="ARBA" id="ARBA00023015"/>
    </source>
</evidence>
<dbReference type="EMBL" id="LAJY01000067">
    <property type="protein sequence ID" value="KJV10638.1"/>
    <property type="molecule type" value="Genomic_DNA"/>
</dbReference>
<feature type="domain" description="HTH lysR-type" evidence="5">
    <location>
        <begin position="1"/>
        <end position="59"/>
    </location>
</feature>
<organism evidence="6 7">
    <name type="scientific">Elstera litoralis</name>
    <dbReference type="NCBI Taxonomy" id="552518"/>
    <lineage>
        <taxon>Bacteria</taxon>
        <taxon>Pseudomonadati</taxon>
        <taxon>Pseudomonadota</taxon>
        <taxon>Alphaproteobacteria</taxon>
        <taxon>Rhodospirillales</taxon>
        <taxon>Rhodospirillaceae</taxon>
        <taxon>Elstera</taxon>
    </lineage>
</organism>
<dbReference type="PANTHER" id="PTHR30537:SF5">
    <property type="entry name" value="HTH-TYPE TRANSCRIPTIONAL ACTIVATOR TTDR-RELATED"/>
    <property type="match status" value="1"/>
</dbReference>
<evidence type="ECO:0000256" key="4">
    <source>
        <dbReference type="ARBA" id="ARBA00023163"/>
    </source>
</evidence>
<comment type="caution">
    <text evidence="6">The sequence shown here is derived from an EMBL/GenBank/DDBJ whole genome shotgun (WGS) entry which is preliminary data.</text>
</comment>
<keyword evidence="4" id="KW-0804">Transcription</keyword>
<dbReference type="GO" id="GO:0003700">
    <property type="term" value="F:DNA-binding transcription factor activity"/>
    <property type="evidence" value="ECO:0007669"/>
    <property type="project" value="InterPro"/>
</dbReference>
<evidence type="ECO:0000313" key="7">
    <source>
        <dbReference type="Proteomes" id="UP000033774"/>
    </source>
</evidence>
<proteinExistence type="inferred from homology"/>
<evidence type="ECO:0000313" key="6">
    <source>
        <dbReference type="EMBL" id="KJV10638.1"/>
    </source>
</evidence>
<accession>A0A0F3IVS4</accession>
<dbReference type="OrthoDB" id="9812435at2"/>
<sequence length="299" mass="32834">MDRLQAMSVFVAVADLHGFAPAARKLGLTPSAVTRLISALETHLGLRLLQRTTRAVALTEVGARYLVRARRILIELEEAEALAREEQQHPSGRLTVTAPSMFGRLHVGPLMGQYLTRYPGVTGELMLSDRNISLVDAGIDLAVRIGPLTEQSLIARRMGAVRRVMVATPAYLEANGTPSCLDDLSQHRVIHLAIAPGPEEWEFQQAGRPVYVPLRPHYTTNSTDLAVSHCVQGGGITRVLSYQVAEAVAAGQLRILLPEFETPPWPIHFLYPSARLLPLKVRAFIDLAQAVCAWDFTQV</sequence>
<keyword evidence="7" id="KW-1185">Reference proteome</keyword>
<dbReference type="Proteomes" id="UP000033774">
    <property type="component" value="Unassembled WGS sequence"/>
</dbReference>
<keyword evidence="2" id="KW-0805">Transcription regulation</keyword>
<protein>
    <submittedName>
        <fullName evidence="6">LysR family transcriptional regulator</fullName>
    </submittedName>
</protein>
<dbReference type="InterPro" id="IPR058163">
    <property type="entry name" value="LysR-type_TF_proteobact-type"/>
</dbReference>
<dbReference type="SUPFAM" id="SSF53850">
    <property type="entry name" value="Periplasmic binding protein-like II"/>
    <property type="match status" value="1"/>
</dbReference>
<dbReference type="RefSeq" id="WP_045774662.1">
    <property type="nucleotide sequence ID" value="NZ_LAJY01000067.1"/>
</dbReference>
<dbReference type="Pfam" id="PF00126">
    <property type="entry name" value="HTH_1"/>
    <property type="match status" value="1"/>
</dbReference>
<dbReference type="InterPro" id="IPR036390">
    <property type="entry name" value="WH_DNA-bd_sf"/>
</dbReference>
<name>A0A0F3IVS4_9PROT</name>
<dbReference type="PANTHER" id="PTHR30537">
    <property type="entry name" value="HTH-TYPE TRANSCRIPTIONAL REGULATOR"/>
    <property type="match status" value="1"/>
</dbReference>
<dbReference type="InterPro" id="IPR036388">
    <property type="entry name" value="WH-like_DNA-bd_sf"/>
</dbReference>